<sequence>MSQPLQVNGERLWRTLEEMAQFGATPRGGVTRLTLSEEDRLARDRLRGWAQEAGFHCEVDRLGNMFIRRPGRNGALAPVMTGSHGDSQPLGGRYDGIYGVLAGLEALRTLNDLDIETERDLLLVNWTNEEGARFAPAMLASGVWTGVFSEAFALSREDKDGVTLGSALQSIGYRGEKPAEAFAVHACFEAHIEQGPLLEAEAIDIGVVHAAAGQRWYEVDIQGFAAHAGTTPMTHRRDALCGFAELALAVEQIGFDFAPDGRATIGMAQVTPNSRNVVPGAVFCSVEFRHPQQEALVKMEAALEAAVEKLAERLLEVKLRRIFDYAPVLFDAGCIARVEQAVNALGYSHTRMVSGAGHDACYVNRVAPTSMIFIPCVKGISHNEEEAISPTWSEHGANVLLNALVSAAQDK</sequence>
<dbReference type="Gene3D" id="3.30.70.360">
    <property type="match status" value="1"/>
</dbReference>
<dbReference type="InterPro" id="IPR002933">
    <property type="entry name" value="Peptidase_M20"/>
</dbReference>
<comment type="caution">
    <text evidence="5">The sequence shown here is derived from an EMBL/GenBank/DDBJ whole genome shotgun (WGS) entry which is preliminary data.</text>
</comment>
<dbReference type="GO" id="GO:0016813">
    <property type="term" value="F:hydrolase activity, acting on carbon-nitrogen (but not peptide) bonds, in linear amidines"/>
    <property type="evidence" value="ECO:0007669"/>
    <property type="project" value="InterPro"/>
</dbReference>
<feature type="domain" description="Peptidase M20 dimerisation" evidence="4">
    <location>
        <begin position="213"/>
        <end position="312"/>
    </location>
</feature>
<feature type="binding site" evidence="3">
    <location>
        <position position="95"/>
    </location>
    <ligand>
        <name>Zn(2+)</name>
        <dbReference type="ChEBI" id="CHEBI:29105"/>
        <label>2</label>
    </ligand>
</feature>
<dbReference type="STRING" id="1121863.GCA_000621185_01347"/>
<dbReference type="AlphaFoldDB" id="A0A0J8VG09"/>
<dbReference type="SUPFAM" id="SSF53187">
    <property type="entry name" value="Zn-dependent exopeptidases"/>
    <property type="match status" value="1"/>
</dbReference>
<dbReference type="Gene3D" id="3.40.630.10">
    <property type="entry name" value="Zn peptidases"/>
    <property type="match status" value="1"/>
</dbReference>
<dbReference type="NCBIfam" id="NF009527">
    <property type="entry name" value="PRK12891.1"/>
    <property type="match status" value="1"/>
</dbReference>
<name>A0A0J8VG09_9ENTR</name>
<dbReference type="Proteomes" id="UP000037315">
    <property type="component" value="Unassembled WGS sequence"/>
</dbReference>
<dbReference type="InterPro" id="IPR011650">
    <property type="entry name" value="Peptidase_M20_dimer"/>
</dbReference>
<dbReference type="RefSeq" id="WP_048888840.1">
    <property type="nucleotide sequence ID" value="NZ_LFEJ01000030.1"/>
</dbReference>
<evidence type="ECO:0000259" key="4">
    <source>
        <dbReference type="Pfam" id="PF07687"/>
    </source>
</evidence>
<dbReference type="NCBIfam" id="TIGR01879">
    <property type="entry name" value="hydantase"/>
    <property type="match status" value="1"/>
</dbReference>
<dbReference type="Pfam" id="PF01546">
    <property type="entry name" value="Peptidase_M20"/>
    <property type="match status" value="1"/>
</dbReference>
<gene>
    <name evidence="5" type="ORF">ACH50_22460</name>
</gene>
<reference evidence="5 6" key="1">
    <citation type="submission" date="2015-06" db="EMBL/GenBank/DDBJ databases">
        <title>Genome sequencing of Cronobacter sp. strain DJ34 isolated from petroleum contaminated sludge of Duliajan Oil Fields, Assam, India.</title>
        <authorList>
            <person name="Pal S."/>
            <person name="Banerjee T.D."/>
            <person name="Roy A."/>
            <person name="Sar P."/>
            <person name="Kazy S.K."/>
        </authorList>
    </citation>
    <scope>NUCLEOTIDE SEQUENCE [LARGE SCALE GENOMIC DNA]</scope>
    <source>
        <strain evidence="5 6">DJ34</strain>
    </source>
</reference>
<dbReference type="GO" id="GO:0046872">
    <property type="term" value="F:metal ion binding"/>
    <property type="evidence" value="ECO:0007669"/>
    <property type="project" value="UniProtKB-KW"/>
</dbReference>
<dbReference type="CDD" id="cd03884">
    <property type="entry name" value="M20_bAS"/>
    <property type="match status" value="1"/>
</dbReference>
<proteinExistence type="inferred from homology"/>
<evidence type="ECO:0000313" key="5">
    <source>
        <dbReference type="EMBL" id="KMV32378.1"/>
    </source>
</evidence>
<dbReference type="InterPro" id="IPR010158">
    <property type="entry name" value="Amidase_Cbmase"/>
</dbReference>
<keyword evidence="2 5" id="KW-0378">Hydrolase</keyword>
<dbReference type="Pfam" id="PF07687">
    <property type="entry name" value="M20_dimer"/>
    <property type="match status" value="1"/>
</dbReference>
<feature type="binding site" evidence="3">
    <location>
        <position position="191"/>
    </location>
    <ligand>
        <name>Zn(2+)</name>
        <dbReference type="ChEBI" id="CHEBI:29105"/>
        <label>1</label>
    </ligand>
</feature>
<keyword evidence="6" id="KW-1185">Reference proteome</keyword>
<organism evidence="5 6">
    <name type="scientific">Franconibacter pulveris</name>
    <dbReference type="NCBI Taxonomy" id="435910"/>
    <lineage>
        <taxon>Bacteria</taxon>
        <taxon>Pseudomonadati</taxon>
        <taxon>Pseudomonadota</taxon>
        <taxon>Gammaproteobacteria</taxon>
        <taxon>Enterobacterales</taxon>
        <taxon>Enterobacteriaceae</taxon>
        <taxon>Franconibacter</taxon>
    </lineage>
</organism>
<dbReference type="EMBL" id="LFEJ01000030">
    <property type="protein sequence ID" value="KMV32378.1"/>
    <property type="molecule type" value="Genomic_DNA"/>
</dbReference>
<dbReference type="InterPro" id="IPR036264">
    <property type="entry name" value="Bact_exopeptidase_dim_dom"/>
</dbReference>
<dbReference type="PATRIC" id="fig|1656095.3.peg.2105"/>
<dbReference type="PANTHER" id="PTHR32494">
    <property type="entry name" value="ALLANTOATE DEIMINASE-RELATED"/>
    <property type="match status" value="1"/>
</dbReference>
<protein>
    <submittedName>
        <fullName evidence="5">Allantoate amidohydrolase</fullName>
    </submittedName>
</protein>
<dbReference type="PIRSF" id="PIRSF001235">
    <property type="entry name" value="Amidase_carbamoylase"/>
    <property type="match status" value="1"/>
</dbReference>
<dbReference type="SUPFAM" id="SSF55031">
    <property type="entry name" value="Bacterial exopeptidase dimerisation domain"/>
    <property type="match status" value="1"/>
</dbReference>
<evidence type="ECO:0000256" key="3">
    <source>
        <dbReference type="PIRSR" id="PIRSR001235-1"/>
    </source>
</evidence>
<evidence type="ECO:0000256" key="1">
    <source>
        <dbReference type="ARBA" id="ARBA00006153"/>
    </source>
</evidence>
<evidence type="ECO:0000256" key="2">
    <source>
        <dbReference type="ARBA" id="ARBA00022801"/>
    </source>
</evidence>
<evidence type="ECO:0000313" key="6">
    <source>
        <dbReference type="Proteomes" id="UP000037315"/>
    </source>
</evidence>
<comment type="cofactor">
    <cofactor evidence="3">
        <name>Zn(2+)</name>
        <dbReference type="ChEBI" id="CHEBI:29105"/>
    </cofactor>
    <text evidence="3">Binds 2 Zn(2+) ions per subunit.</text>
</comment>
<keyword evidence="3" id="KW-0479">Metal-binding</keyword>
<keyword evidence="3" id="KW-0862">Zinc</keyword>
<comment type="similarity">
    <text evidence="1">Belongs to the peptidase M20 family.</text>
</comment>
<dbReference type="OrthoDB" id="9808195at2"/>
<accession>A0A0J8VG09</accession>
<feature type="binding site" evidence="3">
    <location>
        <position position="84"/>
    </location>
    <ligand>
        <name>Zn(2+)</name>
        <dbReference type="ChEBI" id="CHEBI:29105"/>
        <label>1</label>
    </ligand>
</feature>
<feature type="binding site" evidence="3">
    <location>
        <position position="95"/>
    </location>
    <ligand>
        <name>Zn(2+)</name>
        <dbReference type="ChEBI" id="CHEBI:29105"/>
        <label>1</label>
    </ligand>
</feature>
<dbReference type="NCBIfam" id="NF006771">
    <property type="entry name" value="PRK09290.1-5"/>
    <property type="match status" value="1"/>
</dbReference>
<dbReference type="PANTHER" id="PTHR32494:SF5">
    <property type="entry name" value="ALLANTOATE AMIDOHYDROLASE"/>
    <property type="match status" value="1"/>
</dbReference>
<dbReference type="NCBIfam" id="NF006769">
    <property type="entry name" value="PRK09290.1-3"/>
    <property type="match status" value="1"/>
</dbReference>
<feature type="binding site" evidence="3">
    <location>
        <position position="130"/>
    </location>
    <ligand>
        <name>Zn(2+)</name>
        <dbReference type="ChEBI" id="CHEBI:29105"/>
        <label>2</label>
    </ligand>
</feature>
<feature type="binding site" evidence="3">
    <location>
        <position position="382"/>
    </location>
    <ligand>
        <name>Zn(2+)</name>
        <dbReference type="ChEBI" id="CHEBI:29105"/>
        <label>2</label>
    </ligand>
</feature>